<feature type="compositionally biased region" description="Polar residues" evidence="1">
    <location>
        <begin position="1"/>
        <end position="14"/>
    </location>
</feature>
<dbReference type="AlphaFoldDB" id="A0A8S4QWQ8"/>
<accession>A0A8S4QWQ8</accession>
<protein>
    <submittedName>
        <fullName evidence="2">Jg342 protein</fullName>
    </submittedName>
</protein>
<proteinExistence type="predicted"/>
<dbReference type="Proteomes" id="UP000838756">
    <property type="component" value="Unassembled WGS sequence"/>
</dbReference>
<sequence length="95" mass="10303">MKNMIIQTRNTTPCGKNHRQVRVHELASENRLKKVRNAARRRQQRGAARGAGAAPHAGATRAHALPAATAPRHRPPPPHTQAADAGWLLLAGVIF</sequence>
<name>A0A8S4QWQ8_9NEOP</name>
<feature type="compositionally biased region" description="Low complexity" evidence="1">
    <location>
        <begin position="45"/>
        <end position="70"/>
    </location>
</feature>
<feature type="region of interest" description="Disordered" evidence="1">
    <location>
        <begin position="1"/>
        <end position="83"/>
    </location>
</feature>
<evidence type="ECO:0000313" key="3">
    <source>
        <dbReference type="Proteomes" id="UP000838756"/>
    </source>
</evidence>
<evidence type="ECO:0000313" key="2">
    <source>
        <dbReference type="EMBL" id="CAH2225996.1"/>
    </source>
</evidence>
<gene>
    <name evidence="2" type="primary">jg342</name>
    <name evidence="2" type="ORF">PAEG_LOCUS7014</name>
</gene>
<reference evidence="2" key="1">
    <citation type="submission" date="2022-03" db="EMBL/GenBank/DDBJ databases">
        <authorList>
            <person name="Lindestad O."/>
        </authorList>
    </citation>
    <scope>NUCLEOTIDE SEQUENCE</scope>
</reference>
<keyword evidence="3" id="KW-1185">Reference proteome</keyword>
<feature type="compositionally biased region" description="Basic and acidic residues" evidence="1">
    <location>
        <begin position="22"/>
        <end position="32"/>
    </location>
</feature>
<evidence type="ECO:0000256" key="1">
    <source>
        <dbReference type="SAM" id="MobiDB-lite"/>
    </source>
</evidence>
<organism evidence="2 3">
    <name type="scientific">Pararge aegeria aegeria</name>
    <dbReference type="NCBI Taxonomy" id="348720"/>
    <lineage>
        <taxon>Eukaryota</taxon>
        <taxon>Metazoa</taxon>
        <taxon>Ecdysozoa</taxon>
        <taxon>Arthropoda</taxon>
        <taxon>Hexapoda</taxon>
        <taxon>Insecta</taxon>
        <taxon>Pterygota</taxon>
        <taxon>Neoptera</taxon>
        <taxon>Endopterygota</taxon>
        <taxon>Lepidoptera</taxon>
        <taxon>Glossata</taxon>
        <taxon>Ditrysia</taxon>
        <taxon>Papilionoidea</taxon>
        <taxon>Nymphalidae</taxon>
        <taxon>Satyrinae</taxon>
        <taxon>Satyrini</taxon>
        <taxon>Parargina</taxon>
        <taxon>Pararge</taxon>
    </lineage>
</organism>
<feature type="compositionally biased region" description="Basic residues" evidence="1">
    <location>
        <begin position="33"/>
        <end position="44"/>
    </location>
</feature>
<dbReference type="EMBL" id="CAKXAJ010021038">
    <property type="protein sequence ID" value="CAH2225996.1"/>
    <property type="molecule type" value="Genomic_DNA"/>
</dbReference>
<comment type="caution">
    <text evidence="2">The sequence shown here is derived from an EMBL/GenBank/DDBJ whole genome shotgun (WGS) entry which is preliminary data.</text>
</comment>